<dbReference type="Proteomes" id="UP001152747">
    <property type="component" value="Unassembled WGS sequence"/>
</dbReference>
<gene>
    <name evidence="1" type="ORF">CAMP_LOCUS5496</name>
</gene>
<keyword evidence="2" id="KW-1185">Reference proteome</keyword>
<organism evidence="1 2">
    <name type="scientific">Caenorhabditis angaria</name>
    <dbReference type="NCBI Taxonomy" id="860376"/>
    <lineage>
        <taxon>Eukaryota</taxon>
        <taxon>Metazoa</taxon>
        <taxon>Ecdysozoa</taxon>
        <taxon>Nematoda</taxon>
        <taxon>Chromadorea</taxon>
        <taxon>Rhabditida</taxon>
        <taxon>Rhabditina</taxon>
        <taxon>Rhabditomorpha</taxon>
        <taxon>Rhabditoidea</taxon>
        <taxon>Rhabditidae</taxon>
        <taxon>Peloderinae</taxon>
        <taxon>Caenorhabditis</taxon>
    </lineage>
</organism>
<evidence type="ECO:0000313" key="1">
    <source>
        <dbReference type="EMBL" id="CAI5442859.1"/>
    </source>
</evidence>
<name>A0A9P1ICV9_9PELO</name>
<evidence type="ECO:0000313" key="2">
    <source>
        <dbReference type="Proteomes" id="UP001152747"/>
    </source>
</evidence>
<protein>
    <submittedName>
        <fullName evidence="1">Uncharacterized protein</fullName>
    </submittedName>
</protein>
<dbReference type="EMBL" id="CANHGI010000002">
    <property type="protein sequence ID" value="CAI5442859.1"/>
    <property type="molecule type" value="Genomic_DNA"/>
</dbReference>
<dbReference type="AlphaFoldDB" id="A0A9P1ICV9"/>
<accession>A0A9P1ICV9</accession>
<comment type="caution">
    <text evidence="1">The sequence shown here is derived from an EMBL/GenBank/DDBJ whole genome shotgun (WGS) entry which is preliminary data.</text>
</comment>
<reference evidence="1" key="1">
    <citation type="submission" date="2022-11" db="EMBL/GenBank/DDBJ databases">
        <authorList>
            <person name="Kikuchi T."/>
        </authorList>
    </citation>
    <scope>NUCLEOTIDE SEQUENCE</scope>
    <source>
        <strain evidence="1">PS1010</strain>
    </source>
</reference>
<proteinExistence type="predicted"/>
<sequence>MNQFFSSFQKTSFDLLWKSLVFKGSNLRVPGVAHQNLLRLPSHFPREVHGIVFNAHFLIVFIQLNNSSM</sequence>